<gene>
    <name evidence="3" type="ORF">E2986_05956</name>
</gene>
<dbReference type="Proteomes" id="UP000655588">
    <property type="component" value="Unassembled WGS sequence"/>
</dbReference>
<accession>A0A833S100</accession>
<dbReference type="GO" id="GO:0071014">
    <property type="term" value="C:post-mRNA release spliceosomal complex"/>
    <property type="evidence" value="ECO:0007669"/>
    <property type="project" value="TreeGrafter"/>
</dbReference>
<dbReference type="Pfam" id="PF04502">
    <property type="entry name" value="Saf4_Yju2"/>
    <property type="match status" value="1"/>
</dbReference>
<dbReference type="PANTHER" id="PTHR12111:SF2">
    <property type="entry name" value="SPLICING FACTOR YJU2B-RELATED"/>
    <property type="match status" value="1"/>
</dbReference>
<evidence type="ECO:0000256" key="1">
    <source>
        <dbReference type="ARBA" id="ARBA00005595"/>
    </source>
</evidence>
<protein>
    <recommendedName>
        <fullName evidence="5">Coiled-coil domain-containing protein 130 homolog</fullName>
    </recommendedName>
</protein>
<comment type="caution">
    <text evidence="3">The sequence shown here is derived from an EMBL/GenBank/DDBJ whole genome shotgun (WGS) entry which is preliminary data.</text>
</comment>
<dbReference type="GO" id="GO:0000398">
    <property type="term" value="P:mRNA splicing, via spliceosome"/>
    <property type="evidence" value="ECO:0007669"/>
    <property type="project" value="InterPro"/>
</dbReference>
<evidence type="ECO:0000256" key="2">
    <source>
        <dbReference type="SAM" id="MobiDB-lite"/>
    </source>
</evidence>
<dbReference type="OrthoDB" id="360327at2759"/>
<proteinExistence type="inferred from homology"/>
<organism evidence="3 4">
    <name type="scientific">Frieseomelitta varia</name>
    <dbReference type="NCBI Taxonomy" id="561572"/>
    <lineage>
        <taxon>Eukaryota</taxon>
        <taxon>Metazoa</taxon>
        <taxon>Ecdysozoa</taxon>
        <taxon>Arthropoda</taxon>
        <taxon>Hexapoda</taxon>
        <taxon>Insecta</taxon>
        <taxon>Pterygota</taxon>
        <taxon>Neoptera</taxon>
        <taxon>Endopterygota</taxon>
        <taxon>Hymenoptera</taxon>
        <taxon>Apocrita</taxon>
        <taxon>Aculeata</taxon>
        <taxon>Apoidea</taxon>
        <taxon>Anthophila</taxon>
        <taxon>Apidae</taxon>
        <taxon>Frieseomelitta</taxon>
    </lineage>
</organism>
<evidence type="ECO:0000313" key="4">
    <source>
        <dbReference type="Proteomes" id="UP000655588"/>
    </source>
</evidence>
<dbReference type="AlphaFoldDB" id="A0A833S100"/>
<evidence type="ECO:0000313" key="3">
    <source>
        <dbReference type="EMBL" id="KAF3427935.1"/>
    </source>
</evidence>
<keyword evidence="4" id="KW-1185">Reference proteome</keyword>
<dbReference type="InterPro" id="IPR007590">
    <property type="entry name" value="Saf4/Yju2"/>
</dbReference>
<feature type="compositionally biased region" description="Low complexity" evidence="2">
    <location>
        <begin position="261"/>
        <end position="270"/>
    </location>
</feature>
<comment type="similarity">
    <text evidence="1">Belongs to the CWC16 family.</text>
</comment>
<evidence type="ECO:0008006" key="5">
    <source>
        <dbReference type="Google" id="ProtNLM"/>
    </source>
</evidence>
<dbReference type="PANTHER" id="PTHR12111">
    <property type="entry name" value="SPLICING FACTOR YJU2"/>
    <property type="match status" value="1"/>
</dbReference>
<reference evidence="3" key="1">
    <citation type="submission" date="2019-11" db="EMBL/GenBank/DDBJ databases">
        <title>The nuclear and mitochondrial genomes of Frieseomelitta varia - a highly eusocial stingless bee (Meliponini) with a permanently sterile worker caste.</title>
        <authorList>
            <person name="Freitas F.C.P."/>
            <person name="Lourenco A.P."/>
            <person name="Nunes F.M.F."/>
            <person name="Paschoal A.R."/>
            <person name="Abreu F.C.P."/>
            <person name="Barbin F.O."/>
            <person name="Bataglia L."/>
            <person name="Cardoso-Junior C.A.M."/>
            <person name="Cervoni M.S."/>
            <person name="Silva S.R."/>
            <person name="Dalarmi F."/>
            <person name="Del Lama M.A."/>
            <person name="Depintor T.S."/>
            <person name="Ferreira K.M."/>
            <person name="Goria P.S."/>
            <person name="Jaskot M.C."/>
            <person name="Lago D.C."/>
            <person name="Luna-Lucena D."/>
            <person name="Moda L.M."/>
            <person name="Nascimento L."/>
            <person name="Pedrino M."/>
            <person name="Rabico F.O."/>
            <person name="Sanches F.C."/>
            <person name="Santos D.E."/>
            <person name="Santos C.G."/>
            <person name="Vieira J."/>
            <person name="Lopes T.F."/>
            <person name="Barchuk A.R."/>
            <person name="Hartfelder K."/>
            <person name="Simoes Z.L.P."/>
            <person name="Bitondi M.M.G."/>
            <person name="Pinheiro D.G."/>
        </authorList>
    </citation>
    <scope>NUCLEOTIDE SEQUENCE</scope>
    <source>
        <strain evidence="3">USP_RPSP 00005682</strain>
        <tissue evidence="3">Whole individual</tissue>
    </source>
</reference>
<feature type="region of interest" description="Disordered" evidence="2">
    <location>
        <begin position="255"/>
        <end position="276"/>
    </location>
</feature>
<dbReference type="EMBL" id="WNWW01000244">
    <property type="protein sequence ID" value="KAF3427935.1"/>
    <property type="molecule type" value="Genomic_DNA"/>
</dbReference>
<name>A0A833S100_9HYME</name>
<dbReference type="GO" id="GO:0005684">
    <property type="term" value="C:U2-type spliceosomal complex"/>
    <property type="evidence" value="ECO:0007669"/>
    <property type="project" value="TreeGrafter"/>
</dbReference>
<sequence length="314" mass="36129">MGERKGTNLYYPPDYDPRVGGLNKFLGTHALRERARKLHMGILIVRFEMPYNIWCDGCGNHIGMGVRYNAEKKKIGMYYSTPLYQFRMKCHLCENHFEIKTDPANLDYVIVSGARRQENRWDPKENEQVIPETKEVSCRLYDDAMYKLEHGVEDKKVAKLRESSLESAIALNNATWKDDYTSNSVLRSAFRTQKKELQKKQGLDSVLLKKNGLNIDLVNEHEDDIKLAKLLMHKRDKKKNGHNPLKRLITIARSRDKLKSSSHSVSSNISRNQTDQMRTLCKLTQPEPSTSKTVTSTLNTSLVTYDSSDTDNDL</sequence>